<dbReference type="SUPFAM" id="SSF50037">
    <property type="entry name" value="C-terminal domain of transcriptional repressors"/>
    <property type="match status" value="1"/>
</dbReference>
<dbReference type="SMART" id="SM00899">
    <property type="entry name" value="FeoA"/>
    <property type="match status" value="1"/>
</dbReference>
<keyword evidence="4" id="KW-1185">Reference proteome</keyword>
<dbReference type="GO" id="GO:0046914">
    <property type="term" value="F:transition metal ion binding"/>
    <property type="evidence" value="ECO:0007669"/>
    <property type="project" value="InterPro"/>
</dbReference>
<evidence type="ECO:0000259" key="2">
    <source>
        <dbReference type="SMART" id="SM00899"/>
    </source>
</evidence>
<dbReference type="EMBL" id="CP060635">
    <property type="protein sequence ID" value="QNM08879.1"/>
    <property type="molecule type" value="Genomic_DNA"/>
</dbReference>
<proteinExistence type="predicted"/>
<dbReference type="InterPro" id="IPR008988">
    <property type="entry name" value="Transcriptional_repressor_C"/>
</dbReference>
<dbReference type="InterPro" id="IPR053184">
    <property type="entry name" value="FeoA-like"/>
</dbReference>
<dbReference type="PANTHER" id="PTHR43151:SF1">
    <property type="entry name" value="SSR2333 PROTEIN"/>
    <property type="match status" value="1"/>
</dbReference>
<dbReference type="KEGG" id="whj:H9Q79_00810"/>
<gene>
    <name evidence="3" type="ORF">H9Q79_00810</name>
</gene>
<dbReference type="InterPro" id="IPR007167">
    <property type="entry name" value="Fe-transptr_FeoA-like"/>
</dbReference>
<dbReference type="Gene3D" id="2.30.30.90">
    <property type="match status" value="1"/>
</dbReference>
<name>A0A7G9GDJ7_9FIRM</name>
<sequence length="70" mass="7457">MMPLTMTAAGETATIKKVGGNEEVRRHLENLGFVTGGKVMVVSVAAGNLIVNVKESRVAISKEMANRIMV</sequence>
<evidence type="ECO:0000313" key="3">
    <source>
        <dbReference type="EMBL" id="QNM08879.1"/>
    </source>
</evidence>
<dbReference type="Pfam" id="PF04023">
    <property type="entry name" value="FeoA"/>
    <property type="match status" value="1"/>
</dbReference>
<feature type="domain" description="Ferrous iron transporter FeoA-like" evidence="2">
    <location>
        <begin position="2"/>
        <end position="70"/>
    </location>
</feature>
<dbReference type="AlphaFoldDB" id="A0A7G9GDJ7"/>
<evidence type="ECO:0000256" key="1">
    <source>
        <dbReference type="ARBA" id="ARBA00023004"/>
    </source>
</evidence>
<protein>
    <submittedName>
        <fullName evidence="3">Ferrous iron transport protein A</fullName>
    </submittedName>
</protein>
<dbReference type="Proteomes" id="UP000515860">
    <property type="component" value="Chromosome"/>
</dbReference>
<dbReference type="InterPro" id="IPR038157">
    <property type="entry name" value="FeoA_core_dom"/>
</dbReference>
<dbReference type="PANTHER" id="PTHR43151">
    <property type="entry name" value="FEOA FAMILY PROTEIN"/>
    <property type="match status" value="1"/>
</dbReference>
<keyword evidence="1" id="KW-0408">Iron</keyword>
<accession>A0A7G9GDJ7</accession>
<evidence type="ECO:0000313" key="4">
    <source>
        <dbReference type="Proteomes" id="UP000515860"/>
    </source>
</evidence>
<reference evidence="3 4" key="1">
    <citation type="submission" date="2020-08" db="EMBL/GenBank/DDBJ databases">
        <authorList>
            <person name="Liu C."/>
            <person name="Sun Q."/>
        </authorList>
    </citation>
    <scope>NUCLEOTIDE SEQUENCE [LARGE SCALE GENOMIC DNA]</scope>
    <source>
        <strain evidence="3 4">NSJ-29</strain>
    </source>
</reference>
<organism evidence="3 4">
    <name type="scientific">Wansuia hejianensis</name>
    <dbReference type="NCBI Taxonomy" id="2763667"/>
    <lineage>
        <taxon>Bacteria</taxon>
        <taxon>Bacillati</taxon>
        <taxon>Bacillota</taxon>
        <taxon>Clostridia</taxon>
        <taxon>Lachnospirales</taxon>
        <taxon>Lachnospiraceae</taxon>
        <taxon>Wansuia</taxon>
    </lineage>
</organism>